<evidence type="ECO:0000313" key="2">
    <source>
        <dbReference type="Proteomes" id="UP000242502"/>
    </source>
</evidence>
<name>A0A1D2QQ21_9GAMM</name>
<dbReference type="Proteomes" id="UP000242502">
    <property type="component" value="Unassembled WGS sequence"/>
</dbReference>
<proteinExistence type="predicted"/>
<gene>
    <name evidence="1" type="ORF">AB835_07700</name>
</gene>
<reference evidence="1 2" key="1">
    <citation type="journal article" date="2016" name="Appl. Environ. Microbiol.">
        <title>Lack of Overt Genome Reduction in the Bryostatin-Producing Bryozoan Symbiont "Candidatus Endobugula sertula".</title>
        <authorList>
            <person name="Miller I.J."/>
            <person name="Vanee N."/>
            <person name="Fong S.S."/>
            <person name="Lim-Fong G.E."/>
            <person name="Kwan J.C."/>
        </authorList>
    </citation>
    <scope>NUCLEOTIDE SEQUENCE [LARGE SCALE GENOMIC DNA]</scope>
    <source>
        <strain evidence="1">AB1-4</strain>
    </source>
</reference>
<sequence length="85" mass="9532">MFSSREVIYYPSPSADACWAVLSYGLTALPDTVAALQLQLQLQRQQQPTLGISTPSVKFKIVDWLDLLTMSFIIFSSALKTLLFF</sequence>
<dbReference type="EMBL" id="MDLC01000023">
    <property type="protein sequence ID" value="ODS23677.1"/>
    <property type="molecule type" value="Genomic_DNA"/>
</dbReference>
<comment type="caution">
    <text evidence="1">The sequence shown here is derived from an EMBL/GenBank/DDBJ whole genome shotgun (WGS) entry which is preliminary data.</text>
</comment>
<protein>
    <submittedName>
        <fullName evidence="1">Uncharacterized protein</fullName>
    </submittedName>
</protein>
<dbReference type="AlphaFoldDB" id="A0A1D2QQ21"/>
<organism evidence="1 2">
    <name type="scientific">Candidatus Endobugula sertula</name>
    <name type="common">Bugula neritina bacterial symbiont</name>
    <dbReference type="NCBI Taxonomy" id="62101"/>
    <lineage>
        <taxon>Bacteria</taxon>
        <taxon>Pseudomonadati</taxon>
        <taxon>Pseudomonadota</taxon>
        <taxon>Gammaproteobacteria</taxon>
        <taxon>Cellvibrionales</taxon>
        <taxon>Cellvibrionaceae</taxon>
        <taxon>Candidatus Endobugula</taxon>
    </lineage>
</organism>
<evidence type="ECO:0000313" key="1">
    <source>
        <dbReference type="EMBL" id="ODS23677.1"/>
    </source>
</evidence>
<accession>A0A1D2QQ21</accession>